<keyword evidence="3" id="KW-1185">Reference proteome</keyword>
<accession>A0A7Y9LTK4</accession>
<organism evidence="2 3">
    <name type="scientific">Psychromicrobium silvestre</name>
    <dbReference type="NCBI Taxonomy" id="1645614"/>
    <lineage>
        <taxon>Bacteria</taxon>
        <taxon>Bacillati</taxon>
        <taxon>Actinomycetota</taxon>
        <taxon>Actinomycetes</taxon>
        <taxon>Micrococcales</taxon>
        <taxon>Micrococcaceae</taxon>
        <taxon>Psychromicrobium</taxon>
    </lineage>
</organism>
<feature type="transmembrane region" description="Helical" evidence="1">
    <location>
        <begin position="507"/>
        <end position="525"/>
    </location>
</feature>
<keyword evidence="1" id="KW-0812">Transmembrane</keyword>
<gene>
    <name evidence="2" type="ORF">FHU41_001547</name>
</gene>
<feature type="transmembrane region" description="Helical" evidence="1">
    <location>
        <begin position="234"/>
        <end position="253"/>
    </location>
</feature>
<feature type="transmembrane region" description="Helical" evidence="1">
    <location>
        <begin position="6"/>
        <end position="23"/>
    </location>
</feature>
<feature type="transmembrane region" description="Helical" evidence="1">
    <location>
        <begin position="273"/>
        <end position="295"/>
    </location>
</feature>
<evidence type="ECO:0000256" key="1">
    <source>
        <dbReference type="SAM" id="Phobius"/>
    </source>
</evidence>
<proteinExistence type="predicted"/>
<dbReference type="EMBL" id="JACBYQ010000001">
    <property type="protein sequence ID" value="NYE95326.1"/>
    <property type="molecule type" value="Genomic_DNA"/>
</dbReference>
<evidence type="ECO:0000313" key="3">
    <source>
        <dbReference type="Proteomes" id="UP000521748"/>
    </source>
</evidence>
<name>A0A7Y9LTK4_9MICC</name>
<feature type="transmembrane region" description="Helical" evidence="1">
    <location>
        <begin position="437"/>
        <end position="456"/>
    </location>
</feature>
<keyword evidence="1" id="KW-0472">Membrane</keyword>
<feature type="transmembrane region" description="Helical" evidence="1">
    <location>
        <begin position="189"/>
        <end position="213"/>
    </location>
</feature>
<feature type="transmembrane region" description="Helical" evidence="1">
    <location>
        <begin position="43"/>
        <end position="60"/>
    </location>
</feature>
<evidence type="ECO:0000313" key="2">
    <source>
        <dbReference type="EMBL" id="NYE95326.1"/>
    </source>
</evidence>
<protein>
    <submittedName>
        <fullName evidence="2">Uncharacterized protein</fullName>
    </submittedName>
</protein>
<feature type="transmembrane region" description="Helical" evidence="1">
    <location>
        <begin position="333"/>
        <end position="352"/>
    </location>
</feature>
<comment type="caution">
    <text evidence="2">The sequence shown here is derived from an EMBL/GenBank/DDBJ whole genome shotgun (WGS) entry which is preliminary data.</text>
</comment>
<feature type="transmembrane region" description="Helical" evidence="1">
    <location>
        <begin position="136"/>
        <end position="157"/>
    </location>
</feature>
<dbReference type="RefSeq" id="WP_179388973.1">
    <property type="nucleotide sequence ID" value="NZ_JACBYQ010000001.1"/>
</dbReference>
<sequence>MFEIPIGSVIFTLGAAIFVYLLLRYLTWRPVPSDRIGTARGHAFWTGVIAFFASGFNSGSNPGQLSYPLGLRTAPDGVQTSVTSIWLNSVVTISWPLIAFMAVYLISQFTFPKPRGTVRNAELSRRRVTDFIPRNLAIFAALVLATSGFLISGLLGLPGFDSYQHPNGVQQAGVYESSTSYPGRMDGTAFATVLWAGLALLVLGTGLLLWCIARRRNLEGLSTANNSTLRSISMNRLLRTTVLASCGLVNSALQYTRIVPDHEPMQPLLEPTLWGISSNAIGLSSFLIFAVLLFWRPPTMDERNGRAEVTLTEDPAQLKQLTMDRVALTWSNMVRLSLVVPILLLLIIGIFLTSPAPPSTTVAAAFWLIIGAACQLFLLIGEVLLWRWYGVGEASRQTLLPPQWLIATMALCTVLFVVCLSYNSLAHVPGDGTWAHPILAAFLLLALTVTNCYLAAVRAKIAFSSELIDGTLRKVTAFRATRLAAAGLCASSAQLLTYPGPPDQPQIAVVGAVILAVSAVILAVIPGPTREIPGLEPFGQFDHAASQSRP</sequence>
<feature type="transmembrane region" description="Helical" evidence="1">
    <location>
        <begin position="85"/>
        <end position="106"/>
    </location>
</feature>
<feature type="transmembrane region" description="Helical" evidence="1">
    <location>
        <begin position="405"/>
        <end position="425"/>
    </location>
</feature>
<feature type="transmembrane region" description="Helical" evidence="1">
    <location>
        <begin position="364"/>
        <end position="385"/>
    </location>
</feature>
<dbReference type="Proteomes" id="UP000521748">
    <property type="component" value="Unassembled WGS sequence"/>
</dbReference>
<dbReference type="AlphaFoldDB" id="A0A7Y9LTK4"/>
<keyword evidence="1" id="KW-1133">Transmembrane helix</keyword>
<reference evidence="2 3" key="1">
    <citation type="submission" date="2020-07" db="EMBL/GenBank/DDBJ databases">
        <title>Sequencing the genomes of 1000 actinobacteria strains.</title>
        <authorList>
            <person name="Klenk H.-P."/>
        </authorList>
    </citation>
    <scope>NUCLEOTIDE SEQUENCE [LARGE SCALE GENOMIC DNA]</scope>
    <source>
        <strain evidence="2 3">DSM 102047</strain>
    </source>
</reference>